<feature type="domain" description="PNPLA" evidence="8">
    <location>
        <begin position="256"/>
        <end position="447"/>
    </location>
</feature>
<keyword evidence="7" id="KW-0812">Transmembrane</keyword>
<keyword evidence="7" id="KW-0472">Membrane</keyword>
<evidence type="ECO:0000256" key="2">
    <source>
        <dbReference type="ARBA" id="ARBA00022801"/>
    </source>
</evidence>
<dbReference type="EMBL" id="QKYT01000152">
    <property type="protein sequence ID" value="RIA91436.1"/>
    <property type="molecule type" value="Genomic_DNA"/>
</dbReference>
<keyword evidence="2 5" id="KW-0378">Hydrolase</keyword>
<keyword evidence="7" id="KW-1133">Transmembrane helix</keyword>
<dbReference type="PANTHER" id="PTHR14226:SF66">
    <property type="entry name" value="TRIACYLGLYCEROL LIPASE PTL2"/>
    <property type="match status" value="1"/>
</dbReference>
<feature type="compositionally biased region" description="Low complexity" evidence="6">
    <location>
        <begin position="651"/>
        <end position="667"/>
    </location>
</feature>
<keyword evidence="4 5" id="KW-0443">Lipid metabolism</keyword>
<keyword evidence="10" id="KW-1185">Reference proteome</keyword>
<dbReference type="Gene3D" id="3.40.1090.10">
    <property type="entry name" value="Cytosolic phospholipase A2 catalytic domain"/>
    <property type="match status" value="2"/>
</dbReference>
<dbReference type="Pfam" id="PF11815">
    <property type="entry name" value="DUF3336"/>
    <property type="match status" value="1"/>
</dbReference>
<dbReference type="PANTHER" id="PTHR14226">
    <property type="entry name" value="NEUROPATHY TARGET ESTERASE/SWISS CHEESE D.MELANOGASTER"/>
    <property type="match status" value="1"/>
</dbReference>
<dbReference type="STRING" id="658196.A0A397T3H0"/>
<feature type="transmembrane region" description="Helical" evidence="7">
    <location>
        <begin position="79"/>
        <end position="99"/>
    </location>
</feature>
<evidence type="ECO:0000256" key="6">
    <source>
        <dbReference type="SAM" id="MobiDB-lite"/>
    </source>
</evidence>
<comment type="caution">
    <text evidence="5">Lacks conserved residue(s) required for the propagation of feature annotation.</text>
</comment>
<reference evidence="9 10" key="1">
    <citation type="submission" date="2018-06" db="EMBL/GenBank/DDBJ databases">
        <title>Comparative genomics reveals the genomic features of Rhizophagus irregularis, R. cerebriforme, R. diaphanum and Gigaspora rosea, and their symbiotic lifestyle signature.</title>
        <authorList>
            <person name="Morin E."/>
            <person name="San Clemente H."/>
            <person name="Chen E.C.H."/>
            <person name="De La Providencia I."/>
            <person name="Hainaut M."/>
            <person name="Kuo A."/>
            <person name="Kohler A."/>
            <person name="Murat C."/>
            <person name="Tang N."/>
            <person name="Roy S."/>
            <person name="Loubradou J."/>
            <person name="Henrissat B."/>
            <person name="Grigoriev I.V."/>
            <person name="Corradi N."/>
            <person name="Roux C."/>
            <person name="Martin F.M."/>
        </authorList>
    </citation>
    <scope>NUCLEOTIDE SEQUENCE [LARGE SCALE GENOMIC DNA]</scope>
    <source>
        <strain evidence="9 10">DAOM 227022</strain>
    </source>
</reference>
<evidence type="ECO:0000256" key="5">
    <source>
        <dbReference type="PROSITE-ProRule" id="PRU01161"/>
    </source>
</evidence>
<feature type="active site" description="Nucleophile" evidence="5">
    <location>
        <position position="289"/>
    </location>
</feature>
<keyword evidence="3 5" id="KW-0442">Lipid degradation</keyword>
<feature type="region of interest" description="Disordered" evidence="6">
    <location>
        <begin position="651"/>
        <end position="676"/>
    </location>
</feature>
<dbReference type="GO" id="GO:0006641">
    <property type="term" value="P:triglyceride metabolic process"/>
    <property type="evidence" value="ECO:0007669"/>
    <property type="project" value="UniProtKB-ARBA"/>
</dbReference>
<dbReference type="InterPro" id="IPR002641">
    <property type="entry name" value="PNPLA_dom"/>
</dbReference>
<evidence type="ECO:0000256" key="1">
    <source>
        <dbReference type="ARBA" id="ARBA00006104"/>
    </source>
</evidence>
<keyword evidence="9" id="KW-0808">Transferase</keyword>
<evidence type="ECO:0000259" key="8">
    <source>
        <dbReference type="PROSITE" id="PS51635"/>
    </source>
</evidence>
<comment type="similarity">
    <text evidence="1">Belongs to the PLPL family.</text>
</comment>
<dbReference type="PROSITE" id="PS51635">
    <property type="entry name" value="PNPLA"/>
    <property type="match status" value="1"/>
</dbReference>
<feature type="active site" description="Proton acceptor" evidence="5">
    <location>
        <position position="434"/>
    </location>
</feature>
<evidence type="ECO:0000313" key="10">
    <source>
        <dbReference type="Proteomes" id="UP000265703"/>
    </source>
</evidence>
<dbReference type="SUPFAM" id="SSF52151">
    <property type="entry name" value="FabD/lysophospholipase-like"/>
    <property type="match status" value="1"/>
</dbReference>
<dbReference type="GO" id="GO:0016740">
    <property type="term" value="F:transferase activity"/>
    <property type="evidence" value="ECO:0007669"/>
    <property type="project" value="UniProtKB-KW"/>
</dbReference>
<feature type="short sequence motif" description="GXSXG" evidence="5">
    <location>
        <begin position="287"/>
        <end position="291"/>
    </location>
</feature>
<dbReference type="AlphaFoldDB" id="A0A397T3H0"/>
<dbReference type="Pfam" id="PF01734">
    <property type="entry name" value="Patatin"/>
    <property type="match status" value="1"/>
</dbReference>
<protein>
    <submittedName>
        <fullName evidence="9">Acyl transferase/acyl hydrolase/lysophospholipase</fullName>
    </submittedName>
</protein>
<name>A0A397T3H0_9GLOM</name>
<evidence type="ECO:0000256" key="3">
    <source>
        <dbReference type="ARBA" id="ARBA00022963"/>
    </source>
</evidence>
<evidence type="ECO:0000313" key="9">
    <source>
        <dbReference type="EMBL" id="RIA91436.1"/>
    </source>
</evidence>
<dbReference type="InterPro" id="IPR021771">
    <property type="entry name" value="Triacylglycerol_lipase_N"/>
</dbReference>
<gene>
    <name evidence="9" type="ORF">C1645_822025</name>
</gene>
<evidence type="ECO:0000256" key="4">
    <source>
        <dbReference type="ARBA" id="ARBA00023098"/>
    </source>
</evidence>
<dbReference type="InterPro" id="IPR050301">
    <property type="entry name" value="NTE"/>
</dbReference>
<organism evidence="9 10">
    <name type="scientific">Glomus cerebriforme</name>
    <dbReference type="NCBI Taxonomy" id="658196"/>
    <lineage>
        <taxon>Eukaryota</taxon>
        <taxon>Fungi</taxon>
        <taxon>Fungi incertae sedis</taxon>
        <taxon>Mucoromycota</taxon>
        <taxon>Glomeromycotina</taxon>
        <taxon>Glomeromycetes</taxon>
        <taxon>Glomerales</taxon>
        <taxon>Glomeraceae</taxon>
        <taxon>Glomus</taxon>
    </lineage>
</organism>
<sequence length="676" mass="78972">MTNRNINSSSKSNIPNEFELEYINEAHVEAFAKALSDDPEYDQTEHIAAVTDFMPIRQKVKKKRVPNEFEGYSYHIIRYPLIIMIFSIIFFELFLYIFIRQIVNLWEYFYQWRGISRILREKMRNTHSYEEWIEAAKELDSYFKYDEWKKEIPFGYYDYNLLKKVNRDLKSLRQETNEHPQKLKNILQVCVKNNYAGVENVRLYSHSYYGTKNVVEEYVYEVTESFEFARRTKLLSTKDKLDLFKNSYKNYGRTALCLSGGASFGYYHLGVVKALFDAKLLPSVFTGTSAGGLIAALVCVRTDEELEQVLTSELHTRLTACSEPLSVWILRWWKTGAIFDACDWSRKLQWVTKGSLTFREAYERTGRILNISVISYDPHSPPKVLNYITAPDCVIWSAVIASTAVPGILNPVVLMQKLKDGSIVPYNYGNKWKDGSLRTDIPVQPLHMHFNVKNTIVSQVNPHIHLFFYAPRGSVGRPVTHRRGKGWRGGFLFASIEQFLKLDLSKWLKWVRDLELMPRFADQDWSSIWLQKFEGNITIWPHSSFLDFFNILRDPTRERLARMITAGQRVTWPKLYMISNRLKIEKAIQKGRETLRRELRRQRYSRINNRNDNVQSYNIDDLHDDNRIDDDNLEIEKVTDIGLDSDYGISLESSSDNTTNNSLSSSEDGYDGYDSD</sequence>
<dbReference type="CDD" id="cd07232">
    <property type="entry name" value="Pat_PLPL"/>
    <property type="match status" value="1"/>
</dbReference>
<evidence type="ECO:0000256" key="7">
    <source>
        <dbReference type="SAM" id="Phobius"/>
    </source>
</evidence>
<accession>A0A397T3H0</accession>
<dbReference type="InterPro" id="IPR016035">
    <property type="entry name" value="Acyl_Trfase/lysoPLipase"/>
</dbReference>
<dbReference type="GO" id="GO:0016042">
    <property type="term" value="P:lipid catabolic process"/>
    <property type="evidence" value="ECO:0007669"/>
    <property type="project" value="UniProtKB-UniRule"/>
</dbReference>
<comment type="caution">
    <text evidence="9">The sequence shown here is derived from an EMBL/GenBank/DDBJ whole genome shotgun (WGS) entry which is preliminary data.</text>
</comment>
<dbReference type="GO" id="GO:0004806">
    <property type="term" value="F:triacylglycerol lipase activity"/>
    <property type="evidence" value="ECO:0007669"/>
    <property type="project" value="InterPro"/>
</dbReference>
<proteinExistence type="inferred from homology"/>
<dbReference type="OrthoDB" id="15478at2759"/>
<dbReference type="Proteomes" id="UP000265703">
    <property type="component" value="Unassembled WGS sequence"/>
</dbReference>